<reference evidence="4" key="1">
    <citation type="journal article" date="2019" name="Int. J. Syst. Evol. Microbiol.">
        <title>The Global Catalogue of Microorganisms (GCM) 10K type strain sequencing project: providing services to taxonomists for standard genome sequencing and annotation.</title>
        <authorList>
            <consortium name="The Broad Institute Genomics Platform"/>
            <consortium name="The Broad Institute Genome Sequencing Center for Infectious Disease"/>
            <person name="Wu L."/>
            <person name="Ma J."/>
        </authorList>
    </citation>
    <scope>NUCLEOTIDE SEQUENCE [LARGE SCALE GENOMIC DNA]</scope>
    <source>
        <strain evidence="4">JCM 17986</strain>
    </source>
</reference>
<dbReference type="SUPFAM" id="SSF52096">
    <property type="entry name" value="ClpP/crotonase"/>
    <property type="match status" value="1"/>
</dbReference>
<dbReference type="Pfam" id="PF00378">
    <property type="entry name" value="ECH_1"/>
    <property type="match status" value="1"/>
</dbReference>
<protein>
    <submittedName>
        <fullName evidence="3">Enoyl-CoA hydratase</fullName>
    </submittedName>
</protein>
<name>A0ABP9HV75_9ACTN</name>
<dbReference type="PANTHER" id="PTHR11941:SF54">
    <property type="entry name" value="ENOYL-COA HYDRATASE, MITOCHONDRIAL"/>
    <property type="match status" value="1"/>
</dbReference>
<evidence type="ECO:0000256" key="2">
    <source>
        <dbReference type="RuleBase" id="RU003707"/>
    </source>
</evidence>
<evidence type="ECO:0000313" key="4">
    <source>
        <dbReference type="Proteomes" id="UP001500466"/>
    </source>
</evidence>
<dbReference type="InterPro" id="IPR001753">
    <property type="entry name" value="Enoyl-CoA_hydra/iso"/>
</dbReference>
<gene>
    <name evidence="3" type="ORF">GCM10023205_53440</name>
</gene>
<organism evidence="3 4">
    <name type="scientific">Yinghuangia aomiensis</name>
    <dbReference type="NCBI Taxonomy" id="676205"/>
    <lineage>
        <taxon>Bacteria</taxon>
        <taxon>Bacillati</taxon>
        <taxon>Actinomycetota</taxon>
        <taxon>Actinomycetes</taxon>
        <taxon>Kitasatosporales</taxon>
        <taxon>Streptomycetaceae</taxon>
        <taxon>Yinghuangia</taxon>
    </lineage>
</organism>
<dbReference type="PROSITE" id="PS00166">
    <property type="entry name" value="ENOYL_COA_HYDRATASE"/>
    <property type="match status" value="1"/>
</dbReference>
<proteinExistence type="inferred from homology"/>
<dbReference type="RefSeq" id="WP_345678235.1">
    <property type="nucleotide sequence ID" value="NZ_BAABHS010000020.1"/>
</dbReference>
<dbReference type="InterPro" id="IPR018376">
    <property type="entry name" value="Enoyl-CoA_hyd/isom_CS"/>
</dbReference>
<evidence type="ECO:0000313" key="3">
    <source>
        <dbReference type="EMBL" id="GAA4978646.1"/>
    </source>
</evidence>
<comment type="similarity">
    <text evidence="1 2">Belongs to the enoyl-CoA hydratase/isomerase family.</text>
</comment>
<dbReference type="PANTHER" id="PTHR11941">
    <property type="entry name" value="ENOYL-COA HYDRATASE-RELATED"/>
    <property type="match status" value="1"/>
</dbReference>
<dbReference type="CDD" id="cd06558">
    <property type="entry name" value="crotonase-like"/>
    <property type="match status" value="1"/>
</dbReference>
<dbReference type="Gene3D" id="3.90.226.10">
    <property type="entry name" value="2-enoyl-CoA Hydratase, Chain A, domain 1"/>
    <property type="match status" value="1"/>
</dbReference>
<evidence type="ECO:0000256" key="1">
    <source>
        <dbReference type="ARBA" id="ARBA00005254"/>
    </source>
</evidence>
<dbReference type="Proteomes" id="UP001500466">
    <property type="component" value="Unassembled WGS sequence"/>
</dbReference>
<keyword evidence="4" id="KW-1185">Reference proteome</keyword>
<dbReference type="InterPro" id="IPR029045">
    <property type="entry name" value="ClpP/crotonase-like_dom_sf"/>
</dbReference>
<comment type="caution">
    <text evidence="3">The sequence shown here is derived from an EMBL/GenBank/DDBJ whole genome shotgun (WGS) entry which is preliminary data.</text>
</comment>
<accession>A0ABP9HV75</accession>
<dbReference type="EMBL" id="BAABHS010000020">
    <property type="protein sequence ID" value="GAA4978646.1"/>
    <property type="molecule type" value="Genomic_DNA"/>
</dbReference>
<sequence>MEETPSFTTLLLAVDGTVATVTLNRPDVGNTMNLAMRAELVSCFEWIRQNRTLKVVVVAGAGEHFCMGADARDFIGADHEALHDLMRHTSQRWFAGLWQLPQITIAAVNGVAAGGGANMVLACDFAVASEHARFGETFVRLGLIPDLGGLFLLPRIVGFQRARRMCLTGEVLGAEEAAALGLFGRVVRHDDLADTVTALAADLATRPATTVAVMKAILARSFESSMESTMLFELLGQSFMFSTQEHRAALSAFFDRHESAASHE</sequence>